<dbReference type="RefSeq" id="WP_302110768.1">
    <property type="nucleotide sequence ID" value="NZ_JAUKTR010000006.1"/>
</dbReference>
<evidence type="ECO:0000256" key="1">
    <source>
        <dbReference type="SAM" id="Phobius"/>
    </source>
</evidence>
<dbReference type="InterPro" id="IPR001173">
    <property type="entry name" value="Glyco_trans_2-like"/>
</dbReference>
<proteinExistence type="predicted"/>
<evidence type="ECO:0000259" key="2">
    <source>
        <dbReference type="Pfam" id="PF00535"/>
    </source>
</evidence>
<dbReference type="Proteomes" id="UP001169063">
    <property type="component" value="Unassembled WGS sequence"/>
</dbReference>
<comment type="caution">
    <text evidence="3">The sequence shown here is derived from an EMBL/GenBank/DDBJ whole genome shotgun (WGS) entry which is preliminary data.</text>
</comment>
<accession>A0ABT8SP26</accession>
<evidence type="ECO:0000313" key="3">
    <source>
        <dbReference type="EMBL" id="MDO1560336.1"/>
    </source>
</evidence>
<feature type="domain" description="Glycosyltransferase 2-like" evidence="2">
    <location>
        <begin position="5"/>
        <end position="160"/>
    </location>
</feature>
<dbReference type="InterPro" id="IPR029044">
    <property type="entry name" value="Nucleotide-diphossugar_trans"/>
</dbReference>
<keyword evidence="3" id="KW-0328">Glycosyltransferase</keyword>
<dbReference type="PANTHER" id="PTHR43685:SF11">
    <property type="entry name" value="GLYCOSYLTRANSFERASE TAGX-RELATED"/>
    <property type="match status" value="1"/>
</dbReference>
<name>A0ABT8SP26_9CAUL</name>
<keyword evidence="3" id="KW-0808">Transferase</keyword>
<reference evidence="3" key="1">
    <citation type="submission" date="2023-07" db="EMBL/GenBank/DDBJ databases">
        <title>Brevundimonas soil sp. nov., isolated from the soil of chemical plant.</title>
        <authorList>
            <person name="Wu N."/>
        </authorList>
    </citation>
    <scope>NUCLEOTIDE SEQUENCE</scope>
    <source>
        <strain evidence="3">XZ-24</strain>
    </source>
</reference>
<feature type="transmembrane region" description="Helical" evidence="1">
    <location>
        <begin position="246"/>
        <end position="267"/>
    </location>
</feature>
<keyword evidence="4" id="KW-1185">Reference proteome</keyword>
<dbReference type="PANTHER" id="PTHR43685">
    <property type="entry name" value="GLYCOSYLTRANSFERASE"/>
    <property type="match status" value="1"/>
</dbReference>
<sequence length="316" mass="34087">MSVAVIIPTFRRPDSLRRALASVWAQEGLGDQLTQIIIVDNDPDGSGRAVIAERQADARLTYIHEPRPGVSNARNAGVAAVKADLVAFLDDDEAASSGWLAALLDAQAKLQADVLFGPIRGRADDAEPWLRPYLSRFFGREGPTGDQRIEHAYGCGNSLLVRATALSETAPFDPRMNETGGEDDALFSRLAARGLVFGWAAQAWVDEFAPPERATLAYALKRAFAYGQGPSQTAARDRRPIAVLRWMAIGAAQATVFGALAGLAWLVRSPRRADLSDRAVRGLGKLLWMPLFEPRLYGQIGRGGPTRRGKAAIATG</sequence>
<protein>
    <submittedName>
        <fullName evidence="3">Glycosyltransferase family 2 protein</fullName>
        <ecNumber evidence="3">2.4.-.-</ecNumber>
    </submittedName>
</protein>
<gene>
    <name evidence="3" type="ORF">Q0812_12945</name>
</gene>
<dbReference type="SUPFAM" id="SSF53448">
    <property type="entry name" value="Nucleotide-diphospho-sugar transferases"/>
    <property type="match status" value="1"/>
</dbReference>
<keyword evidence="1" id="KW-0472">Membrane</keyword>
<dbReference type="InterPro" id="IPR050834">
    <property type="entry name" value="Glycosyltransf_2"/>
</dbReference>
<dbReference type="EC" id="2.4.-.-" evidence="3"/>
<dbReference type="Gene3D" id="3.90.550.10">
    <property type="entry name" value="Spore Coat Polysaccharide Biosynthesis Protein SpsA, Chain A"/>
    <property type="match status" value="1"/>
</dbReference>
<dbReference type="Pfam" id="PF00535">
    <property type="entry name" value="Glycos_transf_2"/>
    <property type="match status" value="1"/>
</dbReference>
<dbReference type="CDD" id="cd00761">
    <property type="entry name" value="Glyco_tranf_GTA_type"/>
    <property type="match status" value="1"/>
</dbReference>
<keyword evidence="1" id="KW-1133">Transmembrane helix</keyword>
<dbReference type="EMBL" id="JAUKTR010000006">
    <property type="protein sequence ID" value="MDO1560336.1"/>
    <property type="molecule type" value="Genomic_DNA"/>
</dbReference>
<evidence type="ECO:0000313" key="4">
    <source>
        <dbReference type="Proteomes" id="UP001169063"/>
    </source>
</evidence>
<keyword evidence="1" id="KW-0812">Transmembrane</keyword>
<organism evidence="3 4">
    <name type="scientific">Peiella sedimenti</name>
    <dbReference type="NCBI Taxonomy" id="3061083"/>
    <lineage>
        <taxon>Bacteria</taxon>
        <taxon>Pseudomonadati</taxon>
        <taxon>Pseudomonadota</taxon>
        <taxon>Alphaproteobacteria</taxon>
        <taxon>Caulobacterales</taxon>
        <taxon>Caulobacteraceae</taxon>
        <taxon>Peiella</taxon>
    </lineage>
</organism>
<dbReference type="GO" id="GO:0016757">
    <property type="term" value="F:glycosyltransferase activity"/>
    <property type="evidence" value="ECO:0007669"/>
    <property type="project" value="UniProtKB-KW"/>
</dbReference>